<name>A0A6J7WTA4_9CAUD</name>
<proteinExistence type="predicted"/>
<reference evidence="1" key="1">
    <citation type="submission" date="2020-05" db="EMBL/GenBank/DDBJ databases">
        <authorList>
            <person name="Chiriac C."/>
            <person name="Salcher M."/>
            <person name="Ghai R."/>
            <person name="Kavagutti S V."/>
        </authorList>
    </citation>
    <scope>NUCLEOTIDE SEQUENCE</scope>
</reference>
<protein>
    <recommendedName>
        <fullName evidence="2">Toprim domain-containing protein</fullName>
    </recommendedName>
</protein>
<evidence type="ECO:0008006" key="2">
    <source>
        <dbReference type="Google" id="ProtNLM"/>
    </source>
</evidence>
<evidence type="ECO:0000313" key="1">
    <source>
        <dbReference type="EMBL" id="CAB5220038.1"/>
    </source>
</evidence>
<dbReference type="EMBL" id="LR798278">
    <property type="protein sequence ID" value="CAB5220038.1"/>
    <property type="molecule type" value="Genomic_DNA"/>
</dbReference>
<sequence length="296" mass="33389">MRFVDFARVHGVEIDPSRLYASEKIKRCGTVEKSRSLNGAYFWDGERGWVMNWSAEAKVIWYEDPHAKPWTDEEKRAWAQKRSQAASDQEQAYEKAAAQAYVRLKSAKLEPHGYLQFKGFKDEKGLVLEGRLLVPMRNARTNALQGYQAIFWDGDARKYEKKMMPGMRARNAVLYLGSRGVEETWIVEGFATGLSLRHALRSVGLAASVVVAFSASNLVQVADQIPGRRFVFADHDESKTGEKAARETGLPWCMADETGWDANDLHTKTGLFSVVKKIMDCKRSVMTPIRGVCQTS</sequence>
<gene>
    <name evidence="1" type="ORF">UFOVP239_36</name>
</gene>
<accession>A0A6J7WTA4</accession>
<organism evidence="1">
    <name type="scientific">uncultured Caudovirales phage</name>
    <dbReference type="NCBI Taxonomy" id="2100421"/>
    <lineage>
        <taxon>Viruses</taxon>
        <taxon>Duplodnaviria</taxon>
        <taxon>Heunggongvirae</taxon>
        <taxon>Uroviricota</taxon>
        <taxon>Caudoviricetes</taxon>
        <taxon>Peduoviridae</taxon>
        <taxon>Maltschvirus</taxon>
        <taxon>Maltschvirus maltsch</taxon>
    </lineage>
</organism>